<name>A0A8J2KES2_9HEXA</name>
<keyword evidence="3" id="KW-0808">Transferase</keyword>
<evidence type="ECO:0000256" key="1">
    <source>
        <dbReference type="ARBA" id="ARBA00004323"/>
    </source>
</evidence>
<keyword evidence="2 3" id="KW-0333">Golgi apparatus</keyword>
<keyword evidence="3" id="KW-0812">Transmembrane</keyword>
<comment type="similarity">
    <text evidence="3">Belongs to the glycosyltransferase 10 family.</text>
</comment>
<reference evidence="5" key="1">
    <citation type="submission" date="2021-06" db="EMBL/GenBank/DDBJ databases">
        <authorList>
            <person name="Hodson N. C."/>
            <person name="Mongue J. A."/>
            <person name="Jaron S. K."/>
        </authorList>
    </citation>
    <scope>NUCLEOTIDE SEQUENCE</scope>
</reference>
<dbReference type="OrthoDB" id="427096at2759"/>
<organism evidence="5 6">
    <name type="scientific">Allacma fusca</name>
    <dbReference type="NCBI Taxonomy" id="39272"/>
    <lineage>
        <taxon>Eukaryota</taxon>
        <taxon>Metazoa</taxon>
        <taxon>Ecdysozoa</taxon>
        <taxon>Arthropoda</taxon>
        <taxon>Hexapoda</taxon>
        <taxon>Collembola</taxon>
        <taxon>Symphypleona</taxon>
        <taxon>Sminthuridae</taxon>
        <taxon>Allacma</taxon>
    </lineage>
</organism>
<dbReference type="Pfam" id="PF00852">
    <property type="entry name" value="Glyco_transf_10"/>
    <property type="match status" value="1"/>
</dbReference>
<dbReference type="AlphaFoldDB" id="A0A8J2KES2"/>
<dbReference type="PANTHER" id="PTHR48438:SF1">
    <property type="entry name" value="ALPHA-(1,3)-FUCOSYLTRANSFERASE C-RELATED"/>
    <property type="match status" value="1"/>
</dbReference>
<evidence type="ECO:0000313" key="6">
    <source>
        <dbReference type="Proteomes" id="UP000708208"/>
    </source>
</evidence>
<dbReference type="GO" id="GO:0008417">
    <property type="term" value="F:fucosyltransferase activity"/>
    <property type="evidence" value="ECO:0007669"/>
    <property type="project" value="InterPro"/>
</dbReference>
<dbReference type="GO" id="GO:0000139">
    <property type="term" value="C:Golgi membrane"/>
    <property type="evidence" value="ECO:0007669"/>
    <property type="project" value="UniProtKB-SubCell"/>
</dbReference>
<comment type="caution">
    <text evidence="5">The sequence shown here is derived from an EMBL/GenBank/DDBJ whole genome shotgun (WGS) entry which is preliminary data.</text>
</comment>
<sequence>MEIGVYYKFYLSFENSLCKDYLTEKVFEAYSAGMVPVVYGGANYDLFLPRGSYINVESFPSTKSLADYLLYLDQNPSEYLKYFKWKTSSILVSDHTNMGNGYCQLCEKLHKDYPLGITKVIPNVTEWIFMDGKQGNPSCRAPEEW</sequence>
<evidence type="ECO:0000256" key="3">
    <source>
        <dbReference type="RuleBase" id="RU003832"/>
    </source>
</evidence>
<evidence type="ECO:0000259" key="4">
    <source>
        <dbReference type="Pfam" id="PF00852"/>
    </source>
</evidence>
<dbReference type="GO" id="GO:0032580">
    <property type="term" value="C:Golgi cisterna membrane"/>
    <property type="evidence" value="ECO:0007669"/>
    <property type="project" value="UniProtKB-SubCell"/>
</dbReference>
<dbReference type="EMBL" id="CAJVCH010372567">
    <property type="protein sequence ID" value="CAG7816541.1"/>
    <property type="molecule type" value="Genomic_DNA"/>
</dbReference>
<dbReference type="InterPro" id="IPR001503">
    <property type="entry name" value="Glyco_trans_10"/>
</dbReference>
<evidence type="ECO:0000313" key="5">
    <source>
        <dbReference type="EMBL" id="CAG7816541.1"/>
    </source>
</evidence>
<evidence type="ECO:0000256" key="2">
    <source>
        <dbReference type="ARBA" id="ARBA00023034"/>
    </source>
</evidence>
<keyword evidence="3" id="KW-0328">Glycosyltransferase</keyword>
<comment type="subcellular location">
    <subcellularLocation>
        <location evidence="1">Golgi apparatus membrane</location>
        <topology evidence="1">Single-pass type II membrane protein</topology>
    </subcellularLocation>
    <subcellularLocation>
        <location evidence="3">Golgi apparatus</location>
        <location evidence="3">Golgi stack membrane</location>
        <topology evidence="3">Single-pass type II membrane protein</topology>
    </subcellularLocation>
</comment>
<keyword evidence="6" id="KW-1185">Reference proteome</keyword>
<feature type="domain" description="Fucosyltransferase C-terminal" evidence="4">
    <location>
        <begin position="6"/>
        <end position="127"/>
    </location>
</feature>
<gene>
    <name evidence="5" type="ORF">AFUS01_LOCUS27158</name>
</gene>
<dbReference type="InterPro" id="IPR055270">
    <property type="entry name" value="Glyco_tran_10_C"/>
</dbReference>
<dbReference type="EC" id="2.4.1.-" evidence="3"/>
<protein>
    <recommendedName>
        <fullName evidence="3">Fucosyltransferase</fullName>
        <ecNumber evidence="3">2.4.1.-</ecNumber>
    </recommendedName>
</protein>
<dbReference type="Proteomes" id="UP000708208">
    <property type="component" value="Unassembled WGS sequence"/>
</dbReference>
<dbReference type="PANTHER" id="PTHR48438">
    <property type="entry name" value="ALPHA-(1,3)-FUCOSYLTRANSFERASE C-RELATED"/>
    <property type="match status" value="1"/>
</dbReference>
<keyword evidence="3" id="KW-0472">Membrane</keyword>
<accession>A0A8J2KES2</accession>
<proteinExistence type="inferred from homology"/>